<dbReference type="EMBL" id="JBHUOZ010000003">
    <property type="protein sequence ID" value="MFD2921759.1"/>
    <property type="molecule type" value="Genomic_DNA"/>
</dbReference>
<reference evidence="2" key="1">
    <citation type="journal article" date="2019" name="Int. J. Syst. Evol. Microbiol.">
        <title>The Global Catalogue of Microorganisms (GCM) 10K type strain sequencing project: providing services to taxonomists for standard genome sequencing and annotation.</title>
        <authorList>
            <consortium name="The Broad Institute Genomics Platform"/>
            <consortium name="The Broad Institute Genome Sequencing Center for Infectious Disease"/>
            <person name="Wu L."/>
            <person name="Ma J."/>
        </authorList>
    </citation>
    <scope>NUCLEOTIDE SEQUENCE [LARGE SCALE GENOMIC DNA]</scope>
    <source>
        <strain evidence="2">KCTC 23299</strain>
    </source>
</reference>
<dbReference type="Proteomes" id="UP001597511">
    <property type="component" value="Unassembled WGS sequence"/>
</dbReference>
<organism evidence="1 2">
    <name type="scientific">Terrimonas rubra</name>
    <dbReference type="NCBI Taxonomy" id="1035890"/>
    <lineage>
        <taxon>Bacteria</taxon>
        <taxon>Pseudomonadati</taxon>
        <taxon>Bacteroidota</taxon>
        <taxon>Chitinophagia</taxon>
        <taxon>Chitinophagales</taxon>
        <taxon>Chitinophagaceae</taxon>
        <taxon>Terrimonas</taxon>
    </lineage>
</organism>
<protein>
    <recommendedName>
        <fullName evidence="3">Universal stress protein family protein</fullName>
    </recommendedName>
</protein>
<evidence type="ECO:0000313" key="2">
    <source>
        <dbReference type="Proteomes" id="UP001597511"/>
    </source>
</evidence>
<name>A0ABW6A951_9BACT</name>
<sequence>MTNLLIPTDCSVNSVKNVEQVVKSLGGRKVNIVLFHAFNLPTSSLDLITGAHKHPYNEVMNESFRQACKQLKDRYPQNIQRINFKYMLGDTLGLFRNFADANDIDMIYVPEAYTYVKIHERSINPLSFFNKCGIPFYKLPVFETITREVVEETRETALSYEAQPELATVSIDK</sequence>
<dbReference type="SUPFAM" id="SSF52402">
    <property type="entry name" value="Adenine nucleotide alpha hydrolases-like"/>
    <property type="match status" value="1"/>
</dbReference>
<evidence type="ECO:0008006" key="3">
    <source>
        <dbReference type="Google" id="ProtNLM"/>
    </source>
</evidence>
<keyword evidence="2" id="KW-1185">Reference proteome</keyword>
<gene>
    <name evidence="1" type="ORF">ACFS6H_18710</name>
</gene>
<dbReference type="RefSeq" id="WP_386102695.1">
    <property type="nucleotide sequence ID" value="NZ_JBHUOZ010000003.1"/>
</dbReference>
<accession>A0ABW6A951</accession>
<evidence type="ECO:0000313" key="1">
    <source>
        <dbReference type="EMBL" id="MFD2921759.1"/>
    </source>
</evidence>
<comment type="caution">
    <text evidence="1">The sequence shown here is derived from an EMBL/GenBank/DDBJ whole genome shotgun (WGS) entry which is preliminary data.</text>
</comment>
<proteinExistence type="predicted"/>